<feature type="active site" description="Proton donor" evidence="3">
    <location>
        <position position="237"/>
    </location>
</feature>
<keyword evidence="3" id="KW-0486">Methionine biosynthesis</keyword>
<evidence type="ECO:0000313" key="5">
    <source>
        <dbReference type="Proteomes" id="UP001174909"/>
    </source>
</evidence>
<dbReference type="PANTHER" id="PTHR43475:SF1">
    <property type="entry name" value="METHYLTHIORIBOSE-1-PHOSPHATE ISOMERASE"/>
    <property type="match status" value="1"/>
</dbReference>
<keyword evidence="3" id="KW-0963">Cytoplasm</keyword>
<name>A0AA35TEP6_GEOBA</name>
<evidence type="ECO:0000256" key="2">
    <source>
        <dbReference type="ARBA" id="ARBA00023235"/>
    </source>
</evidence>
<dbReference type="AlphaFoldDB" id="A0AA35TEP6"/>
<dbReference type="Gene3D" id="1.20.120.420">
    <property type="entry name" value="translation initiation factor eif-2b, domain 1"/>
    <property type="match status" value="1"/>
</dbReference>
<protein>
    <recommendedName>
        <fullName evidence="3">Methylthioribose-1-phosphate isomerase</fullName>
        <shortName evidence="3">M1Pi</shortName>
        <shortName evidence="3">MTR-1-P isomerase</shortName>
        <ecNumber evidence="3">5.3.1.23</ecNumber>
    </recommendedName>
    <alternativeName>
        <fullName evidence="3">S-methyl-5-thioribose-1-phosphate isomerase</fullName>
    </alternativeName>
    <alternativeName>
        <fullName evidence="3">Translation initiation factor eIF-2B subunit alpha/beta/delta-like protein</fullName>
    </alternativeName>
</protein>
<dbReference type="GO" id="GO:0005737">
    <property type="term" value="C:cytoplasm"/>
    <property type="evidence" value="ECO:0007669"/>
    <property type="project" value="UniProtKB-SubCell"/>
</dbReference>
<sequence length="346" mass="37087">MPTQTLRWRDDALILLDQTRLPEELVYATYRHVEELARAIEGLVVRGAPAIGLAAAYGVVVGARAAVNCAPEAFCRRVEDAIARLARTRPTAVNLFWALDQMQEVLAANRGRDNHAICDALLEAAHRLFEEDRQICRQIGAHGAVLLRDGSQVITHCNAGGLATADYGTALGVVYAAQEAGKKVAVFADETRPLLQGSRLTAWELMQSGIDVKVICDNAAAVVLRNEAIDCCIVGADRIAKNGDVANKIGTYGLAILAREHGVPFYVAAPVSTLDMALASGAEIPIEKRDAAEIRNGMGKPTAPDAVPVYNPAFDVTPCDLVSAIISEKGVARAPYEPTLRAWVEL</sequence>
<dbReference type="NCBIfam" id="NF004326">
    <property type="entry name" value="PRK05720.1"/>
    <property type="match status" value="1"/>
</dbReference>
<dbReference type="SUPFAM" id="SSF100950">
    <property type="entry name" value="NagB/RpiA/CoA transferase-like"/>
    <property type="match status" value="1"/>
</dbReference>
<keyword evidence="2 3" id="KW-0413">Isomerase</keyword>
<comment type="caution">
    <text evidence="4">The sequence shown here is derived from an EMBL/GenBank/DDBJ whole genome shotgun (WGS) entry which is preliminary data.</text>
</comment>
<dbReference type="InterPro" id="IPR011559">
    <property type="entry name" value="Initiation_fac_2B_a/b/d"/>
</dbReference>
<keyword evidence="3" id="KW-0539">Nucleus</keyword>
<dbReference type="InterPro" id="IPR027363">
    <property type="entry name" value="M1Pi_N"/>
</dbReference>
<dbReference type="HAMAP" id="MF_01678">
    <property type="entry name" value="Salvage_MtnA"/>
    <property type="match status" value="1"/>
</dbReference>
<evidence type="ECO:0000256" key="3">
    <source>
        <dbReference type="HAMAP-Rule" id="MF_03119"/>
    </source>
</evidence>
<dbReference type="PANTHER" id="PTHR43475">
    <property type="entry name" value="METHYLTHIORIBOSE-1-PHOSPHATE ISOMERASE"/>
    <property type="match status" value="1"/>
</dbReference>
<dbReference type="GO" id="GO:0005634">
    <property type="term" value="C:nucleus"/>
    <property type="evidence" value="ECO:0007669"/>
    <property type="project" value="UniProtKB-SubCell"/>
</dbReference>
<dbReference type="InterPro" id="IPR005251">
    <property type="entry name" value="IF-M1Pi"/>
</dbReference>
<evidence type="ECO:0000313" key="4">
    <source>
        <dbReference type="EMBL" id="CAI8045576.1"/>
    </source>
</evidence>
<dbReference type="EC" id="5.3.1.23" evidence="3"/>
<reference evidence="4" key="1">
    <citation type="submission" date="2023-03" db="EMBL/GenBank/DDBJ databases">
        <authorList>
            <person name="Steffen K."/>
            <person name="Cardenas P."/>
        </authorList>
    </citation>
    <scope>NUCLEOTIDE SEQUENCE</scope>
</reference>
<dbReference type="EMBL" id="CASHTH010003484">
    <property type="protein sequence ID" value="CAI8045576.1"/>
    <property type="molecule type" value="Genomic_DNA"/>
</dbReference>
<dbReference type="Pfam" id="PF01008">
    <property type="entry name" value="IF-2B"/>
    <property type="match status" value="1"/>
</dbReference>
<comment type="function">
    <text evidence="3">Catalyzes the interconversion of methylthioribose-1-phosphate (MTR-1-P) into methylthioribulose-1-phosphate (MTRu-1-P).</text>
</comment>
<dbReference type="GO" id="GO:0046523">
    <property type="term" value="F:S-methyl-5-thioribose-1-phosphate isomerase activity"/>
    <property type="evidence" value="ECO:0007669"/>
    <property type="project" value="UniProtKB-UniRule"/>
</dbReference>
<gene>
    <name evidence="4" type="ORF">GBAR_LOCUS25212</name>
</gene>
<comment type="catalytic activity">
    <reaction evidence="3">
        <text>5-(methylsulfanyl)-alpha-D-ribose 1-phosphate = 5-(methylsulfanyl)-D-ribulose 1-phosphate</text>
        <dbReference type="Rhea" id="RHEA:19989"/>
        <dbReference type="ChEBI" id="CHEBI:58533"/>
        <dbReference type="ChEBI" id="CHEBI:58548"/>
        <dbReference type="EC" id="5.3.1.23"/>
    </reaction>
</comment>
<dbReference type="InterPro" id="IPR000649">
    <property type="entry name" value="IF-2B-related"/>
</dbReference>
<dbReference type="NCBIfam" id="TIGR00512">
    <property type="entry name" value="salvage_mtnA"/>
    <property type="match status" value="1"/>
</dbReference>
<dbReference type="GO" id="GO:0019509">
    <property type="term" value="P:L-methionine salvage from methylthioadenosine"/>
    <property type="evidence" value="ECO:0007669"/>
    <property type="project" value="UniProtKB-UniRule"/>
</dbReference>
<comment type="pathway">
    <text evidence="3">Amino-acid biosynthesis; L-methionine biosynthesis via salvage pathway; L-methionine from S-methyl-5-thio-alpha-D-ribose 1-phosphate: step 1/6.</text>
</comment>
<dbReference type="InterPro" id="IPR042529">
    <property type="entry name" value="IF_2B-like_C"/>
</dbReference>
<dbReference type="Gene3D" id="3.40.50.10470">
    <property type="entry name" value="Translation initiation factor eif-2b, domain 2"/>
    <property type="match status" value="1"/>
</dbReference>
<feature type="site" description="Transition state stabilizer" evidence="3">
    <location>
        <position position="157"/>
    </location>
</feature>
<dbReference type="FunFam" id="3.40.50.10470:FF:000006">
    <property type="entry name" value="Methylthioribose-1-phosphate isomerase"/>
    <property type="match status" value="1"/>
</dbReference>
<comment type="similarity">
    <text evidence="3">Belongs to the eIF-2B alpha/beta/delta subunits family. MtnA subfamily.</text>
</comment>
<proteinExistence type="inferred from homology"/>
<dbReference type="FunFam" id="1.20.120.420:FF:000003">
    <property type="entry name" value="Methylthioribose-1-phosphate isomerase"/>
    <property type="match status" value="1"/>
</dbReference>
<keyword evidence="5" id="KW-1185">Reference proteome</keyword>
<dbReference type="Proteomes" id="UP001174909">
    <property type="component" value="Unassembled WGS sequence"/>
</dbReference>
<accession>A0AA35TEP6</accession>
<dbReference type="NCBIfam" id="TIGR00524">
    <property type="entry name" value="eIF-2B_rel"/>
    <property type="match status" value="1"/>
</dbReference>
<organism evidence="4 5">
    <name type="scientific">Geodia barretti</name>
    <name type="common">Barrett's horny sponge</name>
    <dbReference type="NCBI Taxonomy" id="519541"/>
    <lineage>
        <taxon>Eukaryota</taxon>
        <taxon>Metazoa</taxon>
        <taxon>Porifera</taxon>
        <taxon>Demospongiae</taxon>
        <taxon>Heteroscleromorpha</taxon>
        <taxon>Tetractinellida</taxon>
        <taxon>Astrophorina</taxon>
        <taxon>Geodiidae</taxon>
        <taxon>Geodia</taxon>
    </lineage>
</organism>
<evidence type="ECO:0000256" key="1">
    <source>
        <dbReference type="ARBA" id="ARBA00022605"/>
    </source>
</evidence>
<dbReference type="InterPro" id="IPR037171">
    <property type="entry name" value="NagB/RpiA_transferase-like"/>
</dbReference>
<comment type="subcellular location">
    <subcellularLocation>
        <location evidence="3">Cytoplasm</location>
    </subcellularLocation>
    <subcellularLocation>
        <location evidence="3">Nucleus</location>
    </subcellularLocation>
</comment>
<keyword evidence="1 3" id="KW-0028">Amino-acid biosynthesis</keyword>